<evidence type="ECO:0000259" key="3">
    <source>
        <dbReference type="PROSITE" id="PS51840"/>
    </source>
</evidence>
<feature type="coiled-coil region" evidence="1">
    <location>
        <begin position="694"/>
        <end position="728"/>
    </location>
</feature>
<dbReference type="RefSeq" id="XP_030542654.1">
    <property type="nucleotide sequence ID" value="XM_030686794.2"/>
</dbReference>
<evidence type="ECO:0000256" key="1">
    <source>
        <dbReference type="SAM" id="Coils"/>
    </source>
</evidence>
<name>A0A8B8Q6D3_9MYRT</name>
<feature type="coiled-coil region" evidence="1">
    <location>
        <begin position="923"/>
        <end position="957"/>
    </location>
</feature>
<reference evidence="5" key="1">
    <citation type="submission" date="2025-08" db="UniProtKB">
        <authorList>
            <consortium name="RefSeq"/>
        </authorList>
    </citation>
    <scope>IDENTIFICATION</scope>
    <source>
        <tissue evidence="5">Leaf</tissue>
    </source>
</reference>
<feature type="compositionally biased region" description="Polar residues" evidence="2">
    <location>
        <begin position="243"/>
        <end position="263"/>
    </location>
</feature>
<evidence type="ECO:0000313" key="5">
    <source>
        <dbReference type="RefSeq" id="XP_030542654.1"/>
    </source>
</evidence>
<proteinExistence type="predicted"/>
<dbReference type="GeneID" id="115749815"/>
<keyword evidence="4" id="KW-1185">Reference proteome</keyword>
<feature type="coiled-coil region" evidence="1">
    <location>
        <begin position="621"/>
        <end position="655"/>
    </location>
</feature>
<dbReference type="OrthoDB" id="658575at2759"/>
<evidence type="ECO:0000256" key="2">
    <source>
        <dbReference type="SAM" id="MobiDB-lite"/>
    </source>
</evidence>
<keyword evidence="1" id="KW-0175">Coiled coil</keyword>
<feature type="compositionally biased region" description="Basic and acidic residues" evidence="2">
    <location>
        <begin position="278"/>
        <end position="289"/>
    </location>
</feature>
<dbReference type="PROSITE" id="PS51840">
    <property type="entry name" value="C2_NT"/>
    <property type="match status" value="1"/>
</dbReference>
<feature type="compositionally biased region" description="Basic and acidic residues" evidence="2">
    <location>
        <begin position="1365"/>
        <end position="1378"/>
    </location>
</feature>
<dbReference type="PANTHER" id="PTHR47270">
    <property type="entry name" value="PROTEIN MLP1-LIKE"/>
    <property type="match status" value="1"/>
</dbReference>
<organism evidence="4 5">
    <name type="scientific">Rhodamnia argentea</name>
    <dbReference type="NCBI Taxonomy" id="178133"/>
    <lineage>
        <taxon>Eukaryota</taxon>
        <taxon>Viridiplantae</taxon>
        <taxon>Streptophyta</taxon>
        <taxon>Embryophyta</taxon>
        <taxon>Tracheophyta</taxon>
        <taxon>Spermatophyta</taxon>
        <taxon>Magnoliopsida</taxon>
        <taxon>eudicotyledons</taxon>
        <taxon>Gunneridae</taxon>
        <taxon>Pentapetalae</taxon>
        <taxon>rosids</taxon>
        <taxon>malvids</taxon>
        <taxon>Myrtales</taxon>
        <taxon>Myrtaceae</taxon>
        <taxon>Myrtoideae</taxon>
        <taxon>Myrteae</taxon>
        <taxon>Australasian group</taxon>
        <taxon>Rhodamnia</taxon>
    </lineage>
</organism>
<feature type="coiled-coil region" evidence="1">
    <location>
        <begin position="1004"/>
        <end position="1108"/>
    </location>
</feature>
<feature type="region of interest" description="Disordered" evidence="2">
    <location>
        <begin position="181"/>
        <end position="206"/>
    </location>
</feature>
<feature type="compositionally biased region" description="Low complexity" evidence="2">
    <location>
        <begin position="264"/>
        <end position="274"/>
    </location>
</feature>
<feature type="region of interest" description="Disordered" evidence="2">
    <location>
        <begin position="243"/>
        <end position="303"/>
    </location>
</feature>
<feature type="coiled-coil region" evidence="1">
    <location>
        <begin position="564"/>
        <end position="591"/>
    </location>
</feature>
<dbReference type="PANTHER" id="PTHR47270:SF13">
    <property type="entry name" value="HEAVY CHAIN-LIKE PROTEIN, PUTATIVE-RELATED"/>
    <property type="match status" value="1"/>
</dbReference>
<feature type="compositionally biased region" description="Polar residues" evidence="2">
    <location>
        <begin position="291"/>
        <end position="303"/>
    </location>
</feature>
<dbReference type="KEGG" id="rarg:115749815"/>
<dbReference type="Pfam" id="PF10358">
    <property type="entry name" value="NT-C2"/>
    <property type="match status" value="1"/>
</dbReference>
<evidence type="ECO:0000313" key="4">
    <source>
        <dbReference type="Proteomes" id="UP000827889"/>
    </source>
</evidence>
<gene>
    <name evidence="5" type="primary">LOC115749815</name>
</gene>
<feature type="domain" description="C2 NT-type" evidence="3">
    <location>
        <begin position="6"/>
        <end position="141"/>
    </location>
</feature>
<sequence>MFRFHKQRSDKLGERFDFQLSDLQALQVPKGWDKLFLSIISLDTGKTIRRLEKAPVWNGNCQWSETISESIWISKYDGPKDVEGCLFKFVVTMGSSRSGILGEASVNLANYISSKASVPVSLQLKKCNQGTILQMKIHCLTPKTRDDWKDSNSLLDEASIDYDDVENNSDVSDSIFVRSAGSSSSNYMDSPSHPEKNGKKGTTFSQSGLRQSFDSLEESFGRKDLSPSSHLIGFTNSFIGRQDSAGSNTGSPYGSNSCDTPAKSNNSSFNSNVRRSGRSSEKENGEFRRFSQPSMSPLRSGGSSKELLEAVEVTVEELRAEARMWEKNARKLMVDIENLQRELLNRSEHQETLKLKLSASNTECHSLKQEIERQKILLEDLMMKQTAMDSLQLREKGADNSRKELEEEMKFQKETNANLALQLKKTQESNIELVSILQEMEDTIEKQKMEISDLLSAKSTAQPITDVFPRFHPDDNKSFNLSQPRFMEKQKLESAMKFLQPMLKEKGDSEIDQDCKTKTMVECEAEWRDKSTLNEVEIVSIEEMSPEAIDSQVFEEVNCEDASDTNLRKEIQSLKLKVKELEKDCTELTDENLQLIFKLKDLHPQNMAAPSNIVPNDSKEIERCQSEITRLNSKVSELQAELKEKEILFEELSYEHRGCIYFQDKCADLELQLQSLKDKGSLFDVEPCKGCTRAEDKEIEIVTLHQQVEHYQEQLQLSAITAKQLQERYALCLPQNVVGNYAIGYLDMLQSAYSGDLKKQDHDMLNKLVHLKKLIKVRIGVSKDVESEKEDSRTRTMSGDGAREDLPLYDLKEDTVSNLDEELSALHIELESRLIDLSEEMLKNFFEMDKLKADNLLKTEEVKILQHLQKELETRLCNFEQQNSKVDDNMKVLERGSDSNCSFCSLHEDKIVHASSMGPQVSADKVAGKLSELESEKNELEIHLSELEEENIRLSERICGLEAQLQYLTDERESSRLAIQFSESQSSNFRSDIKKLEIEMEAQKVTTKQRVQEIHKQLQEAQEECRYLKVANMKMQATAENLIEECSSLQKLNGELRKQNIELHEHISFLEAELSESNEAFSHLSNEIEVLEEKFDSLLEESALKEKALNSELNALLLENRRLDNIFIQEARTDAVKHSEEETGHPESVVNNIQLEDEAKVLGLIEELASSKQNQEVLMADHLKLITLLEDVKSNESKLRIAARRLAMKLKASEYERVQLVEEISCLKVQLQKIELLQNEVLALKRTISETTFEKERLETSHHVLRADLEEMKVERGSFVKKISTMQKAFSELEECKRVKVALQERILRLEGDLTAREALFAQEAELKNEVARIKRSYSQLQRRMKCLEEEKEECQKSARAEQEQVKHAKEAGHDRCKPGNTSVLPVSLDVRPPLNYQMSEKRQKQSPAEAIQMQCFPDDQGHLKVDQLHEENNKLRKHTDDPDLSLKISFLQNELAEVLEANDMYKMQLKSLLSTRANDRSHMPKSMTEDVLLEIQPGQDKSSLEEELIQLRESYLHMSLRYAEAEAQREELVMKLKARNAETN</sequence>
<accession>A0A8B8Q6D3</accession>
<protein>
    <submittedName>
        <fullName evidence="5">Sporulation-specific protein 15-like isoform X1</fullName>
    </submittedName>
</protein>
<dbReference type="InterPro" id="IPR019448">
    <property type="entry name" value="NT-C2"/>
</dbReference>
<feature type="coiled-coil region" evidence="1">
    <location>
        <begin position="308"/>
        <end position="457"/>
    </location>
</feature>
<feature type="region of interest" description="Disordered" evidence="2">
    <location>
        <begin position="1365"/>
        <end position="1385"/>
    </location>
</feature>
<dbReference type="Proteomes" id="UP000827889">
    <property type="component" value="Chromosome 5"/>
</dbReference>